<feature type="signal peptide" evidence="1">
    <location>
        <begin position="1"/>
        <end position="18"/>
    </location>
</feature>
<sequence length="159" mass="17587">MFKVFLLSLAVRPYFADAQSSLVFGALRAAVRVRMALPAPEGSTTVRWSVSRSAVMRLSAWERCEQLRMNGQRAMAVLIQHVITRLVLCAPVCSAAVIQNFARRTSSRLPEGPGRFVQLRGCSVFSATPICTSAHDVHRPFPTSGEFAGRGGWEKRHEE</sequence>
<dbReference type="EMBL" id="CAUYUJ010014102">
    <property type="protein sequence ID" value="CAK0837210.1"/>
    <property type="molecule type" value="Genomic_DNA"/>
</dbReference>
<protein>
    <recommendedName>
        <fullName evidence="4">Secreted protein</fullName>
    </recommendedName>
</protein>
<proteinExistence type="predicted"/>
<comment type="caution">
    <text evidence="2">The sequence shown here is derived from an EMBL/GenBank/DDBJ whole genome shotgun (WGS) entry which is preliminary data.</text>
</comment>
<evidence type="ECO:0000256" key="1">
    <source>
        <dbReference type="SAM" id="SignalP"/>
    </source>
</evidence>
<keyword evidence="3" id="KW-1185">Reference proteome</keyword>
<keyword evidence="1" id="KW-0732">Signal</keyword>
<evidence type="ECO:0000313" key="3">
    <source>
        <dbReference type="Proteomes" id="UP001189429"/>
    </source>
</evidence>
<name>A0ABN9SXB0_9DINO</name>
<dbReference type="Proteomes" id="UP001189429">
    <property type="component" value="Unassembled WGS sequence"/>
</dbReference>
<evidence type="ECO:0000313" key="2">
    <source>
        <dbReference type="EMBL" id="CAK0837210.1"/>
    </source>
</evidence>
<evidence type="ECO:0008006" key="4">
    <source>
        <dbReference type="Google" id="ProtNLM"/>
    </source>
</evidence>
<organism evidence="2 3">
    <name type="scientific">Prorocentrum cordatum</name>
    <dbReference type="NCBI Taxonomy" id="2364126"/>
    <lineage>
        <taxon>Eukaryota</taxon>
        <taxon>Sar</taxon>
        <taxon>Alveolata</taxon>
        <taxon>Dinophyceae</taxon>
        <taxon>Prorocentrales</taxon>
        <taxon>Prorocentraceae</taxon>
        <taxon>Prorocentrum</taxon>
    </lineage>
</organism>
<accession>A0ABN9SXB0</accession>
<feature type="chain" id="PRO_5045473759" description="Secreted protein" evidence="1">
    <location>
        <begin position="19"/>
        <end position="159"/>
    </location>
</feature>
<reference evidence="2" key="1">
    <citation type="submission" date="2023-10" db="EMBL/GenBank/DDBJ databases">
        <authorList>
            <person name="Chen Y."/>
            <person name="Shah S."/>
            <person name="Dougan E. K."/>
            <person name="Thang M."/>
            <person name="Chan C."/>
        </authorList>
    </citation>
    <scope>NUCLEOTIDE SEQUENCE [LARGE SCALE GENOMIC DNA]</scope>
</reference>
<gene>
    <name evidence="2" type="ORF">PCOR1329_LOCUS33472</name>
</gene>